<evidence type="ECO:0000313" key="1">
    <source>
        <dbReference type="EMBL" id="EGG20355.1"/>
    </source>
</evidence>
<dbReference type="GeneID" id="14872075"/>
<dbReference type="Proteomes" id="UP000007797">
    <property type="component" value="Unassembled WGS sequence"/>
</dbReference>
<name>F4PWJ1_CACFS</name>
<protein>
    <submittedName>
        <fullName evidence="1">Uncharacterized protein</fullName>
    </submittedName>
</protein>
<proteinExistence type="predicted"/>
<accession>F4PWJ1</accession>
<reference evidence="2" key="1">
    <citation type="journal article" date="2011" name="Genome Res.">
        <title>Phylogeny-wide analysis of social amoeba genomes highlights ancient origins for complex intercellular communication.</title>
        <authorList>
            <person name="Heidel A.J."/>
            <person name="Lawal H.M."/>
            <person name="Felder M."/>
            <person name="Schilde C."/>
            <person name="Helps N.R."/>
            <person name="Tunggal B."/>
            <person name="Rivero F."/>
            <person name="John U."/>
            <person name="Schleicher M."/>
            <person name="Eichinger L."/>
            <person name="Platzer M."/>
            <person name="Noegel A.A."/>
            <person name="Schaap P."/>
            <person name="Gloeckner G."/>
        </authorList>
    </citation>
    <scope>NUCLEOTIDE SEQUENCE [LARGE SCALE GENOMIC DNA]</scope>
    <source>
        <strain evidence="2">SH3</strain>
    </source>
</reference>
<dbReference type="EMBL" id="GL883013">
    <property type="protein sequence ID" value="EGG20355.1"/>
    <property type="molecule type" value="Genomic_DNA"/>
</dbReference>
<dbReference type="AlphaFoldDB" id="F4PWJ1"/>
<dbReference type="RefSeq" id="XP_004367338.1">
    <property type="nucleotide sequence ID" value="XM_004367281.1"/>
</dbReference>
<dbReference type="KEGG" id="dfa:DFA_07479"/>
<gene>
    <name evidence="1" type="ORF">DFA_07479</name>
</gene>
<keyword evidence="2" id="KW-1185">Reference proteome</keyword>
<sequence length="140" mass="16072">MDIIVDTQTYMIHIHIIDDFPKREERSEYCTCNIEESSEQQGNPSDRTSSIKGMFEQFNRDMAVGACIDSALFGLFSMGTHTNSNEPILESIVPSISLFIHSYLYSYTTYYIHTIEIVSTTTTTVQLAYIYIFTTHRISK</sequence>
<organism evidence="1 2">
    <name type="scientific">Cavenderia fasciculata</name>
    <name type="common">Slime mold</name>
    <name type="synonym">Dictyostelium fasciculatum</name>
    <dbReference type="NCBI Taxonomy" id="261658"/>
    <lineage>
        <taxon>Eukaryota</taxon>
        <taxon>Amoebozoa</taxon>
        <taxon>Evosea</taxon>
        <taxon>Eumycetozoa</taxon>
        <taxon>Dictyostelia</taxon>
        <taxon>Acytosteliales</taxon>
        <taxon>Cavenderiaceae</taxon>
        <taxon>Cavenderia</taxon>
    </lineage>
</organism>
<evidence type="ECO:0000313" key="2">
    <source>
        <dbReference type="Proteomes" id="UP000007797"/>
    </source>
</evidence>